<dbReference type="InterPro" id="IPR013783">
    <property type="entry name" value="Ig-like_fold"/>
</dbReference>
<reference evidence="2 3" key="2">
    <citation type="submission" date="2018-11" db="EMBL/GenBank/DDBJ databases">
        <authorList>
            <consortium name="Pathogen Informatics"/>
        </authorList>
    </citation>
    <scope>NUCLEOTIDE SEQUENCE [LARGE SCALE GENOMIC DNA]</scope>
</reference>
<dbReference type="PANTHER" id="PTHR45889:SF8">
    <property type="entry name" value="IG-LIKE DOMAIN-CONTAINING PROTEIN"/>
    <property type="match status" value="1"/>
</dbReference>
<reference evidence="4" key="1">
    <citation type="submission" date="2017-02" db="UniProtKB">
        <authorList>
            <consortium name="WormBaseParasite"/>
        </authorList>
    </citation>
    <scope>IDENTIFICATION</scope>
</reference>
<sequence length="318" mass="36029">MMIMEFLSFFILLGVFDLFVYKVRNSDQTSFSCQVTIQTFRLLQPARVKTLTSSTVFLNIYSPPERLLLRRIPLPAASKHLQDGNINLQSDNPSLADAHTFQSFEKPLSPPRPATHRLQHSATLATSMEATIQQRDEIWALEGHQIALECVASPSFPASKLMWILSPAAEVEEDLSLQPTFDFEDFSKRSQSLQFERKYPKWRFVFDAREGAGLGFRVESKEAEDATSGLRVGSSTLALRMDRSLSGRRLECLVQNAAAFEQSIMPKISTTLQVLYIKNMSITKNVSNDEAFGGYFRENETVRFYCSADANPKELKYL</sequence>
<dbReference type="PANTHER" id="PTHR45889">
    <property type="entry name" value="IG-LIKE DOMAIN-CONTAINING PROTEIN"/>
    <property type="match status" value="1"/>
</dbReference>
<keyword evidence="3" id="KW-1185">Reference proteome</keyword>
<organism evidence="4">
    <name type="scientific">Taenia asiatica</name>
    <name type="common">Asian tapeworm</name>
    <dbReference type="NCBI Taxonomy" id="60517"/>
    <lineage>
        <taxon>Eukaryota</taxon>
        <taxon>Metazoa</taxon>
        <taxon>Spiralia</taxon>
        <taxon>Lophotrochozoa</taxon>
        <taxon>Platyhelminthes</taxon>
        <taxon>Cestoda</taxon>
        <taxon>Eucestoda</taxon>
        <taxon>Cyclophyllidea</taxon>
        <taxon>Taeniidae</taxon>
        <taxon>Taenia</taxon>
    </lineage>
</organism>
<name>A0A0R3VW85_TAEAS</name>
<feature type="chain" id="PRO_5043132413" evidence="1">
    <location>
        <begin position="26"/>
        <end position="318"/>
    </location>
</feature>
<dbReference type="EMBL" id="UYRS01000511">
    <property type="protein sequence ID" value="VDK23472.1"/>
    <property type="molecule type" value="Genomic_DNA"/>
</dbReference>
<evidence type="ECO:0000313" key="2">
    <source>
        <dbReference type="EMBL" id="VDK23472.1"/>
    </source>
</evidence>
<dbReference type="WBParaSite" id="TASK_0000167901-mRNA-1">
    <property type="protein sequence ID" value="TASK_0000167901-mRNA-1"/>
    <property type="gene ID" value="TASK_0000167901"/>
</dbReference>
<evidence type="ECO:0000313" key="3">
    <source>
        <dbReference type="Proteomes" id="UP000282613"/>
    </source>
</evidence>
<dbReference type="Gene3D" id="2.60.40.10">
    <property type="entry name" value="Immunoglobulins"/>
    <property type="match status" value="1"/>
</dbReference>
<keyword evidence="1" id="KW-0732">Signal</keyword>
<evidence type="ECO:0000313" key="4">
    <source>
        <dbReference type="WBParaSite" id="TASK_0000167901-mRNA-1"/>
    </source>
</evidence>
<proteinExistence type="predicted"/>
<gene>
    <name evidence="2" type="ORF">TASK_LOCUS1680</name>
</gene>
<feature type="signal peptide" evidence="1">
    <location>
        <begin position="1"/>
        <end position="25"/>
    </location>
</feature>
<dbReference type="OrthoDB" id="10015491at2759"/>
<dbReference type="Proteomes" id="UP000282613">
    <property type="component" value="Unassembled WGS sequence"/>
</dbReference>
<dbReference type="AlphaFoldDB" id="A0A0R3VW85"/>
<accession>A0A0R3VW85</accession>
<protein>
    <submittedName>
        <fullName evidence="4">Ig-like domain-containing protein</fullName>
    </submittedName>
</protein>
<evidence type="ECO:0000256" key="1">
    <source>
        <dbReference type="SAM" id="SignalP"/>
    </source>
</evidence>